<keyword evidence="1" id="KW-0805">Transcription regulation</keyword>
<dbReference type="RefSeq" id="WP_141845379.1">
    <property type="nucleotide sequence ID" value="NZ_VFPM01000003.1"/>
</dbReference>
<protein>
    <submittedName>
        <fullName evidence="6">TetR family transcriptional regulator</fullName>
    </submittedName>
</protein>
<evidence type="ECO:0000256" key="1">
    <source>
        <dbReference type="ARBA" id="ARBA00023015"/>
    </source>
</evidence>
<dbReference type="InterPro" id="IPR001647">
    <property type="entry name" value="HTH_TetR"/>
</dbReference>
<keyword evidence="7" id="KW-1185">Reference proteome</keyword>
<dbReference type="Pfam" id="PF13305">
    <property type="entry name" value="TetR_C_33"/>
    <property type="match status" value="1"/>
</dbReference>
<dbReference type="Pfam" id="PF00440">
    <property type="entry name" value="TetR_N"/>
    <property type="match status" value="1"/>
</dbReference>
<evidence type="ECO:0000256" key="3">
    <source>
        <dbReference type="ARBA" id="ARBA00023163"/>
    </source>
</evidence>
<dbReference type="PANTHER" id="PTHR30055:SF220">
    <property type="entry name" value="TETR-FAMILY REGULATORY PROTEIN"/>
    <property type="match status" value="1"/>
</dbReference>
<feature type="DNA-binding region" description="H-T-H motif" evidence="4">
    <location>
        <begin position="33"/>
        <end position="52"/>
    </location>
</feature>
<dbReference type="SUPFAM" id="SSF46689">
    <property type="entry name" value="Homeodomain-like"/>
    <property type="match status" value="1"/>
</dbReference>
<dbReference type="InterPro" id="IPR009057">
    <property type="entry name" value="Homeodomain-like_sf"/>
</dbReference>
<dbReference type="Proteomes" id="UP000316747">
    <property type="component" value="Unassembled WGS sequence"/>
</dbReference>
<dbReference type="Gene3D" id="1.10.357.10">
    <property type="entry name" value="Tetracycline Repressor, domain 2"/>
    <property type="match status" value="1"/>
</dbReference>
<name>A0A543HI37_9MICO</name>
<dbReference type="InterPro" id="IPR050109">
    <property type="entry name" value="HTH-type_TetR-like_transc_reg"/>
</dbReference>
<evidence type="ECO:0000313" key="6">
    <source>
        <dbReference type="EMBL" id="TQM57984.1"/>
    </source>
</evidence>
<evidence type="ECO:0000256" key="2">
    <source>
        <dbReference type="ARBA" id="ARBA00023125"/>
    </source>
</evidence>
<gene>
    <name evidence="6" type="ORF">FBY41_3340</name>
</gene>
<accession>A0A543HI37</accession>
<sequence length="208" mass="22285">MADTASEAEDRLESRLLRAALKELADAPVEQLSMRHVAQSLGVSHQAPYVHFGSRKRFLAAVAGTGLAEATARARAAVEAAGDRPPARLHALADAYLDFIREHPHVHDLAHGPTVAKADHPLLQRAAIQYWDLLHDTIASCQPQGTSEAEVLCRAAVAWSTVYGISRLSAFGQLPDSVPASAGELIHGAIDQLLAGWQHGMTDPSQRS</sequence>
<feature type="domain" description="HTH tetR-type" evidence="5">
    <location>
        <begin position="10"/>
        <end position="70"/>
    </location>
</feature>
<dbReference type="OrthoDB" id="3173376at2"/>
<evidence type="ECO:0000313" key="7">
    <source>
        <dbReference type="Proteomes" id="UP000316747"/>
    </source>
</evidence>
<dbReference type="InterPro" id="IPR025996">
    <property type="entry name" value="MT1864/Rv1816-like_C"/>
</dbReference>
<dbReference type="PANTHER" id="PTHR30055">
    <property type="entry name" value="HTH-TYPE TRANSCRIPTIONAL REGULATOR RUTR"/>
    <property type="match status" value="1"/>
</dbReference>
<dbReference type="SUPFAM" id="SSF48498">
    <property type="entry name" value="Tetracyclin repressor-like, C-terminal domain"/>
    <property type="match status" value="1"/>
</dbReference>
<dbReference type="AlphaFoldDB" id="A0A543HI37"/>
<evidence type="ECO:0000256" key="4">
    <source>
        <dbReference type="PROSITE-ProRule" id="PRU00335"/>
    </source>
</evidence>
<dbReference type="PROSITE" id="PS50977">
    <property type="entry name" value="HTH_TETR_2"/>
    <property type="match status" value="1"/>
</dbReference>
<dbReference type="GO" id="GO:0000976">
    <property type="term" value="F:transcription cis-regulatory region binding"/>
    <property type="evidence" value="ECO:0007669"/>
    <property type="project" value="TreeGrafter"/>
</dbReference>
<dbReference type="GO" id="GO:0003700">
    <property type="term" value="F:DNA-binding transcription factor activity"/>
    <property type="evidence" value="ECO:0007669"/>
    <property type="project" value="TreeGrafter"/>
</dbReference>
<reference evidence="6 7" key="1">
    <citation type="submission" date="2019-06" db="EMBL/GenBank/DDBJ databases">
        <title>Genome sequencing of plant associated microbes to promote plant fitness in Sorghum bicolor and Oryza sativa.</title>
        <authorList>
            <person name="Coleman-Derr D."/>
        </authorList>
    </citation>
    <scope>NUCLEOTIDE SEQUENCE [LARGE SCALE GENOMIC DNA]</scope>
    <source>
        <strain evidence="6 7">KV-663</strain>
    </source>
</reference>
<evidence type="ECO:0000259" key="5">
    <source>
        <dbReference type="PROSITE" id="PS50977"/>
    </source>
</evidence>
<keyword evidence="3" id="KW-0804">Transcription</keyword>
<keyword evidence="2 4" id="KW-0238">DNA-binding</keyword>
<proteinExistence type="predicted"/>
<comment type="caution">
    <text evidence="6">The sequence shown here is derived from an EMBL/GenBank/DDBJ whole genome shotgun (WGS) entry which is preliminary data.</text>
</comment>
<dbReference type="InterPro" id="IPR036271">
    <property type="entry name" value="Tet_transcr_reg_TetR-rel_C_sf"/>
</dbReference>
<dbReference type="EMBL" id="VFPM01000003">
    <property type="protein sequence ID" value="TQM57984.1"/>
    <property type="molecule type" value="Genomic_DNA"/>
</dbReference>
<organism evidence="6 7">
    <name type="scientific">Humibacillus xanthopallidus</name>
    <dbReference type="NCBI Taxonomy" id="412689"/>
    <lineage>
        <taxon>Bacteria</taxon>
        <taxon>Bacillati</taxon>
        <taxon>Actinomycetota</taxon>
        <taxon>Actinomycetes</taxon>
        <taxon>Micrococcales</taxon>
        <taxon>Intrasporangiaceae</taxon>
        <taxon>Humibacillus</taxon>
    </lineage>
</organism>